<reference evidence="1 2" key="1">
    <citation type="submission" date="2020-02" db="EMBL/GenBank/DDBJ databases">
        <authorList>
            <person name="Ferguson B K."/>
        </authorList>
    </citation>
    <scope>NUCLEOTIDE SEQUENCE [LARGE SCALE GENOMIC DNA]</scope>
</reference>
<accession>A0A6H5HGW8</accession>
<evidence type="ECO:0000313" key="1">
    <source>
        <dbReference type="EMBL" id="CAB0015205.1"/>
    </source>
</evidence>
<sequence length="261" mass="29780">MYRLDQPSTSATRSSHLRKQRACYCNSSHDRSNKLILLTALTLRVGSTSADDPKKTSRLSDRHQHRENFRVLNHHARLSADCAVATYLNAQTIVRFDSTRYDTSVGMYRRFEILIRFPAALSATTEPQTVGRPLSAIAGLAKQSRHPLSRPPEDTALRIMKIPEFIVVIQLTVVHDVDNVRQMGENVERCERSLYSHAICAWYSQMKICWVSQTLNVHGCGSVNRIRIILRTRLRKGRNPSAAMTFLPLQPQRTPQQTTWL</sequence>
<organism evidence="1 2">
    <name type="scientific">Nesidiocoris tenuis</name>
    <dbReference type="NCBI Taxonomy" id="355587"/>
    <lineage>
        <taxon>Eukaryota</taxon>
        <taxon>Metazoa</taxon>
        <taxon>Ecdysozoa</taxon>
        <taxon>Arthropoda</taxon>
        <taxon>Hexapoda</taxon>
        <taxon>Insecta</taxon>
        <taxon>Pterygota</taxon>
        <taxon>Neoptera</taxon>
        <taxon>Paraneoptera</taxon>
        <taxon>Hemiptera</taxon>
        <taxon>Heteroptera</taxon>
        <taxon>Panheteroptera</taxon>
        <taxon>Cimicomorpha</taxon>
        <taxon>Miridae</taxon>
        <taxon>Dicyphina</taxon>
        <taxon>Nesidiocoris</taxon>
    </lineage>
</organism>
<proteinExistence type="predicted"/>
<gene>
    <name evidence="1" type="ORF">NTEN_LOCUS19562</name>
</gene>
<dbReference type="EMBL" id="CADCXU010028783">
    <property type="protein sequence ID" value="CAB0015205.1"/>
    <property type="molecule type" value="Genomic_DNA"/>
</dbReference>
<evidence type="ECO:0000313" key="2">
    <source>
        <dbReference type="Proteomes" id="UP000479000"/>
    </source>
</evidence>
<keyword evidence="2" id="KW-1185">Reference proteome</keyword>
<dbReference type="AlphaFoldDB" id="A0A6H5HGW8"/>
<dbReference type="Proteomes" id="UP000479000">
    <property type="component" value="Unassembled WGS sequence"/>
</dbReference>
<name>A0A6H5HGW8_9HEMI</name>
<protein>
    <submittedName>
        <fullName evidence="1">Uncharacterized protein</fullName>
    </submittedName>
</protein>